<feature type="signal peptide" evidence="8">
    <location>
        <begin position="1"/>
        <end position="19"/>
    </location>
</feature>
<evidence type="ECO:0000256" key="2">
    <source>
        <dbReference type="ARBA" id="ARBA00006370"/>
    </source>
</evidence>
<dbReference type="Pfam" id="PF02221">
    <property type="entry name" value="E1_DerP2_DerF2"/>
    <property type="match status" value="1"/>
</dbReference>
<dbReference type="PANTHER" id="PTHR11306">
    <property type="entry name" value="NIEMANN PICK TYPE C2 PROTEIN NPC2-RELATED"/>
    <property type="match status" value="1"/>
</dbReference>
<protein>
    <recommendedName>
        <fullName evidence="4">Phosphatidylglycerol/phosphatidylinositol transfer protein</fullName>
    </recommendedName>
</protein>
<keyword evidence="7" id="KW-0445">Lipid transport</keyword>
<feature type="domain" description="MD-2-related lipid-recognition" evidence="9">
    <location>
        <begin position="36"/>
        <end position="157"/>
    </location>
</feature>
<dbReference type="GO" id="GO:0032934">
    <property type="term" value="F:sterol binding"/>
    <property type="evidence" value="ECO:0007669"/>
    <property type="project" value="InterPro"/>
</dbReference>
<evidence type="ECO:0000256" key="3">
    <source>
        <dbReference type="ARBA" id="ARBA00011245"/>
    </source>
</evidence>
<dbReference type="EMBL" id="CAJVPQ010000014">
    <property type="protein sequence ID" value="CAG8437042.1"/>
    <property type="molecule type" value="Genomic_DNA"/>
</dbReference>
<comment type="similarity">
    <text evidence="2">Belongs to the NPC2 family.</text>
</comment>
<comment type="subunit">
    <text evidence="3">Monomer.</text>
</comment>
<reference evidence="10" key="1">
    <citation type="submission" date="2021-06" db="EMBL/GenBank/DDBJ databases">
        <authorList>
            <person name="Kallberg Y."/>
            <person name="Tangrot J."/>
            <person name="Rosling A."/>
        </authorList>
    </citation>
    <scope>NUCLEOTIDE SEQUENCE</scope>
    <source>
        <strain evidence="10">UK204</strain>
    </source>
</reference>
<dbReference type="Gene3D" id="2.60.40.770">
    <property type="match status" value="1"/>
</dbReference>
<evidence type="ECO:0000313" key="11">
    <source>
        <dbReference type="Proteomes" id="UP000789570"/>
    </source>
</evidence>
<dbReference type="SUPFAM" id="SSF81296">
    <property type="entry name" value="E set domains"/>
    <property type="match status" value="1"/>
</dbReference>
<dbReference type="Proteomes" id="UP000789570">
    <property type="component" value="Unassembled WGS sequence"/>
</dbReference>
<comment type="caution">
    <text evidence="10">The sequence shown here is derived from an EMBL/GenBank/DDBJ whole genome shotgun (WGS) entry which is preliminary data.</text>
</comment>
<feature type="chain" id="PRO_5040267417" description="Phosphatidylglycerol/phosphatidylinositol transfer protein" evidence="8">
    <location>
        <begin position="20"/>
        <end position="169"/>
    </location>
</feature>
<dbReference type="OrthoDB" id="6409159at2759"/>
<keyword evidence="11" id="KW-1185">Reference proteome</keyword>
<evidence type="ECO:0000256" key="1">
    <source>
        <dbReference type="ARBA" id="ARBA00002053"/>
    </source>
</evidence>
<dbReference type="SMART" id="SM00737">
    <property type="entry name" value="ML"/>
    <property type="match status" value="1"/>
</dbReference>
<keyword evidence="6 8" id="KW-0732">Signal</keyword>
<keyword evidence="5" id="KW-0813">Transport</keyword>
<gene>
    <name evidence="10" type="ORF">FCALED_LOCUS195</name>
</gene>
<organism evidence="10 11">
    <name type="scientific">Funneliformis caledonium</name>
    <dbReference type="NCBI Taxonomy" id="1117310"/>
    <lineage>
        <taxon>Eukaryota</taxon>
        <taxon>Fungi</taxon>
        <taxon>Fungi incertae sedis</taxon>
        <taxon>Mucoromycota</taxon>
        <taxon>Glomeromycotina</taxon>
        <taxon>Glomeromycetes</taxon>
        <taxon>Glomerales</taxon>
        <taxon>Glomeraceae</taxon>
        <taxon>Funneliformis</taxon>
    </lineage>
</organism>
<sequence length="169" mass="18791">MNKSFVIALLFVLFTSTFAFPSASSPKLIPRQLDQFELCDDESYPVTFKTLYIIPNPIVPGENVTVNITGTTQEQIEKGAKLQIQPLAFGFPISTYNADFCTEAQVNICPVPPGNFTYSFIIPTTITQDFENSKEYQTKITLMNSDDEKLICLEGPIKMADAASTQQTQ</sequence>
<evidence type="ECO:0000256" key="6">
    <source>
        <dbReference type="ARBA" id="ARBA00022729"/>
    </source>
</evidence>
<dbReference type="InterPro" id="IPR014756">
    <property type="entry name" value="Ig_E-set"/>
</dbReference>
<name>A0A9N8YJS5_9GLOM</name>
<dbReference type="InterPro" id="IPR039670">
    <property type="entry name" value="NPC2-like"/>
</dbReference>
<dbReference type="InterPro" id="IPR003172">
    <property type="entry name" value="ML_dom"/>
</dbReference>
<evidence type="ECO:0000256" key="8">
    <source>
        <dbReference type="SAM" id="SignalP"/>
    </source>
</evidence>
<evidence type="ECO:0000313" key="10">
    <source>
        <dbReference type="EMBL" id="CAG8437042.1"/>
    </source>
</evidence>
<evidence type="ECO:0000256" key="7">
    <source>
        <dbReference type="ARBA" id="ARBA00023055"/>
    </source>
</evidence>
<evidence type="ECO:0000256" key="5">
    <source>
        <dbReference type="ARBA" id="ARBA00022448"/>
    </source>
</evidence>
<accession>A0A9N8YJS5</accession>
<dbReference type="GO" id="GO:0015918">
    <property type="term" value="P:sterol transport"/>
    <property type="evidence" value="ECO:0007669"/>
    <property type="project" value="InterPro"/>
</dbReference>
<comment type="function">
    <text evidence="1">Catalyzes the intermembrane transfer of phosphatidylglycerol and phosphatidylinositol.</text>
</comment>
<evidence type="ECO:0000259" key="9">
    <source>
        <dbReference type="SMART" id="SM00737"/>
    </source>
</evidence>
<dbReference type="PANTHER" id="PTHR11306:SF0">
    <property type="entry name" value="PHOSPHATIDYLGLYCEROL_PHOSPHATIDYLINOSITOL TRANSFER PROTEIN"/>
    <property type="match status" value="1"/>
</dbReference>
<dbReference type="AlphaFoldDB" id="A0A9N8YJS5"/>
<proteinExistence type="inferred from homology"/>
<evidence type="ECO:0000256" key="4">
    <source>
        <dbReference type="ARBA" id="ARBA00016056"/>
    </source>
</evidence>